<evidence type="ECO:0000256" key="11">
    <source>
        <dbReference type="SAM" id="Phobius"/>
    </source>
</evidence>
<evidence type="ECO:0000313" key="13">
    <source>
        <dbReference type="EMBL" id="KAF7318676.1"/>
    </source>
</evidence>
<dbReference type="AlphaFoldDB" id="A0A8H6WIZ8"/>
<organism evidence="13 14">
    <name type="scientific">Mycena chlorophos</name>
    <name type="common">Agaric fungus</name>
    <name type="synonym">Agaricus chlorophos</name>
    <dbReference type="NCBI Taxonomy" id="658473"/>
    <lineage>
        <taxon>Eukaryota</taxon>
        <taxon>Fungi</taxon>
        <taxon>Dikarya</taxon>
        <taxon>Basidiomycota</taxon>
        <taxon>Agaricomycotina</taxon>
        <taxon>Agaricomycetes</taxon>
        <taxon>Agaricomycetidae</taxon>
        <taxon>Agaricales</taxon>
        <taxon>Marasmiineae</taxon>
        <taxon>Mycenaceae</taxon>
        <taxon>Mycena</taxon>
    </lineage>
</organism>
<feature type="region of interest" description="Disordered" evidence="10">
    <location>
        <begin position="466"/>
        <end position="495"/>
    </location>
</feature>
<comment type="caution">
    <text evidence="13">The sequence shown here is derived from an EMBL/GenBank/DDBJ whole genome shotgun (WGS) entry which is preliminary data.</text>
</comment>
<feature type="region of interest" description="Disordered" evidence="10">
    <location>
        <begin position="338"/>
        <end position="401"/>
    </location>
</feature>
<evidence type="ECO:0000256" key="4">
    <source>
        <dbReference type="ARBA" id="ARBA00022475"/>
    </source>
</evidence>
<evidence type="ECO:0000256" key="10">
    <source>
        <dbReference type="SAM" id="MobiDB-lite"/>
    </source>
</evidence>
<dbReference type="InterPro" id="IPR035522">
    <property type="entry name" value="Sho1_SH3"/>
</dbReference>
<dbReference type="Pfam" id="PF00018">
    <property type="entry name" value="SH3_1"/>
    <property type="match status" value="1"/>
</dbReference>
<evidence type="ECO:0000256" key="5">
    <source>
        <dbReference type="ARBA" id="ARBA00022692"/>
    </source>
</evidence>
<protein>
    <recommendedName>
        <fullName evidence="12">SH3 domain-containing protein</fullName>
    </recommendedName>
</protein>
<feature type="compositionally biased region" description="Pro residues" evidence="10">
    <location>
        <begin position="338"/>
        <end position="347"/>
    </location>
</feature>
<dbReference type="GO" id="GO:0005886">
    <property type="term" value="C:plasma membrane"/>
    <property type="evidence" value="ECO:0007669"/>
    <property type="project" value="UniProtKB-SubCell"/>
</dbReference>
<dbReference type="PROSITE" id="PS50002">
    <property type="entry name" value="SH3"/>
    <property type="match status" value="1"/>
</dbReference>
<feature type="transmembrane region" description="Helical" evidence="11">
    <location>
        <begin position="152"/>
        <end position="171"/>
    </location>
</feature>
<proteinExistence type="inferred from homology"/>
<dbReference type="Gene3D" id="2.30.30.40">
    <property type="entry name" value="SH3 Domains"/>
    <property type="match status" value="1"/>
</dbReference>
<keyword evidence="7" id="KW-0346">Stress response</keyword>
<dbReference type="PRINTS" id="PR00452">
    <property type="entry name" value="SH3DOMAIN"/>
</dbReference>
<comment type="similarity">
    <text evidence="2">Belongs to the SHO1 family.</text>
</comment>
<evidence type="ECO:0000256" key="1">
    <source>
        <dbReference type="ARBA" id="ARBA00004651"/>
    </source>
</evidence>
<dbReference type="CDD" id="cd11855">
    <property type="entry name" value="SH3_Sho1p"/>
    <property type="match status" value="1"/>
</dbReference>
<dbReference type="InterPro" id="IPR036028">
    <property type="entry name" value="SH3-like_dom_sf"/>
</dbReference>
<evidence type="ECO:0000256" key="9">
    <source>
        <dbReference type="PROSITE-ProRule" id="PRU00192"/>
    </source>
</evidence>
<evidence type="ECO:0000256" key="3">
    <source>
        <dbReference type="ARBA" id="ARBA00022443"/>
    </source>
</evidence>
<accession>A0A8H6WIZ8</accession>
<evidence type="ECO:0000313" key="14">
    <source>
        <dbReference type="Proteomes" id="UP000613580"/>
    </source>
</evidence>
<dbReference type="InterPro" id="IPR001452">
    <property type="entry name" value="SH3_domain"/>
</dbReference>
<reference evidence="13" key="1">
    <citation type="submission" date="2020-05" db="EMBL/GenBank/DDBJ databases">
        <title>Mycena genomes resolve the evolution of fungal bioluminescence.</title>
        <authorList>
            <person name="Tsai I.J."/>
        </authorList>
    </citation>
    <scope>NUCLEOTIDE SEQUENCE</scope>
    <source>
        <strain evidence="13">110903Hualien_Pintung</strain>
    </source>
</reference>
<gene>
    <name evidence="13" type="ORF">HMN09_00379300</name>
</gene>
<feature type="transmembrane region" description="Helical" evidence="11">
    <location>
        <begin position="183"/>
        <end position="204"/>
    </location>
</feature>
<keyword evidence="3 9" id="KW-0728">SH3 domain</keyword>
<dbReference type="SUPFAM" id="SSF50044">
    <property type="entry name" value="SH3-domain"/>
    <property type="match status" value="1"/>
</dbReference>
<feature type="domain" description="SH3" evidence="12">
    <location>
        <begin position="495"/>
        <end position="554"/>
    </location>
</feature>
<feature type="transmembrane region" description="Helical" evidence="11">
    <location>
        <begin position="118"/>
        <end position="140"/>
    </location>
</feature>
<comment type="subcellular location">
    <subcellularLocation>
        <location evidence="1">Cell membrane</location>
        <topology evidence="1">Multi-pass membrane protein</topology>
    </subcellularLocation>
</comment>
<keyword evidence="8 11" id="KW-0472">Membrane</keyword>
<dbReference type="Proteomes" id="UP000613580">
    <property type="component" value="Unassembled WGS sequence"/>
</dbReference>
<feature type="compositionally biased region" description="Pro residues" evidence="10">
    <location>
        <begin position="82"/>
        <end position="92"/>
    </location>
</feature>
<feature type="compositionally biased region" description="Polar residues" evidence="10">
    <location>
        <begin position="67"/>
        <end position="76"/>
    </location>
</feature>
<keyword evidence="14" id="KW-1185">Reference proteome</keyword>
<dbReference type="SMART" id="SM00326">
    <property type="entry name" value="SH3"/>
    <property type="match status" value="1"/>
</dbReference>
<name>A0A8H6WIZ8_MYCCL</name>
<feature type="compositionally biased region" description="Low complexity" evidence="10">
    <location>
        <begin position="348"/>
        <end position="358"/>
    </location>
</feature>
<evidence type="ECO:0000256" key="6">
    <source>
        <dbReference type="ARBA" id="ARBA00022989"/>
    </source>
</evidence>
<feature type="compositionally biased region" description="Pro residues" evidence="10">
    <location>
        <begin position="390"/>
        <end position="401"/>
    </location>
</feature>
<dbReference type="EMBL" id="JACAZE010000004">
    <property type="protein sequence ID" value="KAF7318676.1"/>
    <property type="molecule type" value="Genomic_DNA"/>
</dbReference>
<feature type="transmembrane region" description="Helical" evidence="11">
    <location>
        <begin position="216"/>
        <end position="238"/>
    </location>
</feature>
<evidence type="ECO:0000256" key="2">
    <source>
        <dbReference type="ARBA" id="ARBA00009739"/>
    </source>
</evidence>
<keyword evidence="6 11" id="KW-1133">Transmembrane helix</keyword>
<keyword evidence="5 11" id="KW-0812">Transmembrane</keyword>
<evidence type="ECO:0000259" key="12">
    <source>
        <dbReference type="PROSITE" id="PS50002"/>
    </source>
</evidence>
<evidence type="ECO:0000256" key="7">
    <source>
        <dbReference type="ARBA" id="ARBA00023016"/>
    </source>
</evidence>
<keyword evidence="4" id="KW-1003">Cell membrane</keyword>
<feature type="region of interest" description="Disordered" evidence="10">
    <location>
        <begin position="46"/>
        <end position="95"/>
    </location>
</feature>
<feature type="compositionally biased region" description="Polar residues" evidence="10">
    <location>
        <begin position="359"/>
        <end position="374"/>
    </location>
</feature>
<evidence type="ECO:0000256" key="8">
    <source>
        <dbReference type="ARBA" id="ARBA00023136"/>
    </source>
</evidence>
<sequence>MTNGPRLRHQKWLTQNHARARRKILTRHSRASFVLMSDLSRSRRRSVDLGCGPVSDRRSTHAPSMRQRPTTTSFPSPATILLPPPSSRPPDAPDGCRSDTAIATMAPVLSFVPFRTHYFFTVTVVLATVGWLLTFVAQAFSTAQYGNRTVGVLWFTIFLQLFLTIGVILTLATDSVPSARHQLSTFGAVALVFAVQGVDAGLFVPLEALKLENHTALTAMGVGYLLLAIIDILWVLYFTSDEDSLVMHVFNQLTRAGAGGGLSSERRRRPGAGRTSGMQQVVNLNAVNLDVMGKYGLGAGIGSTDVINPDTFPRETNLKRASTARSVVMVSRTTTPVPVPVPIPEMPNTPNTPNTSTPLKRSNTGGARSLSSRKSVAASLRSFKEDQGLPPAPSSPGYIPPLPFNASASSSVRDRASMPASAARVSSGINIPAPSLISDSIGVPMPMPVPPMPASVALASLGQTQHERTPSSGTIKASVSAEGFDRASEVTGESGGLPRARALHAYNGSPDDPEELSFLKGEILEIEDQQGKWWQAKKADGSFGIIPSNYVVML</sequence>
<dbReference type="OrthoDB" id="5983572at2759"/>